<dbReference type="EMBL" id="WNYA01000002">
    <property type="protein sequence ID" value="KAG8588895.1"/>
    <property type="molecule type" value="Genomic_DNA"/>
</dbReference>
<accession>A0AAV7CUT3</accession>
<feature type="domain" description="Motilin/ghrelin-associated peptide" evidence="6">
    <location>
        <begin position="58"/>
        <end position="92"/>
    </location>
</feature>
<keyword evidence="8" id="KW-1185">Reference proteome</keyword>
<keyword evidence="5" id="KW-0732">Signal</keyword>
<dbReference type="InterPro" id="IPR006737">
    <property type="entry name" value="Motilin_assoc"/>
</dbReference>
<protein>
    <recommendedName>
        <fullName evidence="6">Motilin/ghrelin-associated peptide domain-containing protein</fullName>
    </recommendedName>
</protein>
<dbReference type="Pfam" id="PF04643">
    <property type="entry name" value="Motilin_assoc"/>
    <property type="match status" value="1"/>
</dbReference>
<dbReference type="GO" id="GO:0005179">
    <property type="term" value="F:hormone activity"/>
    <property type="evidence" value="ECO:0007669"/>
    <property type="project" value="UniProtKB-KW"/>
</dbReference>
<comment type="similarity">
    <text evidence="2">Belongs to the motilin family.</text>
</comment>
<comment type="subcellular location">
    <subcellularLocation>
        <location evidence="1">Secreted</location>
    </subcellularLocation>
</comment>
<comment type="caution">
    <text evidence="7">The sequence shown here is derived from an EMBL/GenBank/DDBJ whole genome shotgun (WGS) entry which is preliminary data.</text>
</comment>
<evidence type="ECO:0000256" key="2">
    <source>
        <dbReference type="ARBA" id="ARBA00006473"/>
    </source>
</evidence>
<reference evidence="7" key="1">
    <citation type="thesis" date="2020" institute="ProQuest LLC" country="789 East Eisenhower Parkway, Ann Arbor, MI, USA">
        <title>Comparative Genomics and Chromosome Evolution.</title>
        <authorList>
            <person name="Mudd A.B."/>
        </authorList>
    </citation>
    <scope>NUCLEOTIDE SEQUENCE</scope>
    <source>
        <strain evidence="7">237g6f4</strain>
        <tissue evidence="7">Blood</tissue>
    </source>
</reference>
<proteinExistence type="inferred from homology"/>
<feature type="signal peptide" evidence="5">
    <location>
        <begin position="1"/>
        <end position="25"/>
    </location>
</feature>
<evidence type="ECO:0000256" key="4">
    <source>
        <dbReference type="ARBA" id="ARBA00022702"/>
    </source>
</evidence>
<sequence length="103" mass="11694">MDCRVIVSVFIIALGICMLTEKTQASFLHFFSHSDVCSMQGGPCKKILQQRSEEGEQRNVGLEEEDVLKFKAPMEIEVRLDSQQIENYRNIVEGIFRGEPGKS</sequence>
<evidence type="ECO:0000256" key="1">
    <source>
        <dbReference type="ARBA" id="ARBA00004613"/>
    </source>
</evidence>
<gene>
    <name evidence="7" type="ORF">GDO81_006142</name>
</gene>
<evidence type="ECO:0000259" key="6">
    <source>
        <dbReference type="Pfam" id="PF04643"/>
    </source>
</evidence>
<name>A0AAV7CUT3_ENGPU</name>
<evidence type="ECO:0000256" key="5">
    <source>
        <dbReference type="SAM" id="SignalP"/>
    </source>
</evidence>
<organism evidence="7 8">
    <name type="scientific">Engystomops pustulosus</name>
    <name type="common">Tungara frog</name>
    <name type="synonym">Physalaemus pustulosus</name>
    <dbReference type="NCBI Taxonomy" id="76066"/>
    <lineage>
        <taxon>Eukaryota</taxon>
        <taxon>Metazoa</taxon>
        <taxon>Chordata</taxon>
        <taxon>Craniata</taxon>
        <taxon>Vertebrata</taxon>
        <taxon>Euteleostomi</taxon>
        <taxon>Amphibia</taxon>
        <taxon>Batrachia</taxon>
        <taxon>Anura</taxon>
        <taxon>Neobatrachia</taxon>
        <taxon>Hyloidea</taxon>
        <taxon>Leptodactylidae</taxon>
        <taxon>Leiuperinae</taxon>
        <taxon>Engystomops</taxon>
    </lineage>
</organism>
<evidence type="ECO:0000313" key="8">
    <source>
        <dbReference type="Proteomes" id="UP000824782"/>
    </source>
</evidence>
<evidence type="ECO:0000313" key="7">
    <source>
        <dbReference type="EMBL" id="KAG8588895.1"/>
    </source>
</evidence>
<dbReference type="GO" id="GO:0005576">
    <property type="term" value="C:extracellular region"/>
    <property type="evidence" value="ECO:0007669"/>
    <property type="project" value="UniProtKB-SubCell"/>
</dbReference>
<evidence type="ECO:0000256" key="3">
    <source>
        <dbReference type="ARBA" id="ARBA00022525"/>
    </source>
</evidence>
<feature type="chain" id="PRO_5043518428" description="Motilin/ghrelin-associated peptide domain-containing protein" evidence="5">
    <location>
        <begin position="26"/>
        <end position="103"/>
    </location>
</feature>
<keyword evidence="4" id="KW-0372">Hormone</keyword>
<dbReference type="Proteomes" id="UP000824782">
    <property type="component" value="Unassembled WGS sequence"/>
</dbReference>
<dbReference type="AlphaFoldDB" id="A0AAV7CUT3"/>
<keyword evidence="3" id="KW-0964">Secreted</keyword>